<evidence type="ECO:0000256" key="4">
    <source>
        <dbReference type="ARBA" id="ARBA00012565"/>
    </source>
</evidence>
<evidence type="ECO:0000256" key="5">
    <source>
        <dbReference type="ARBA" id="ARBA00012568"/>
    </source>
</evidence>
<keyword evidence="8" id="KW-0645">Protease</keyword>
<proteinExistence type="inferred from homology"/>
<evidence type="ECO:0000313" key="22">
    <source>
        <dbReference type="Proteomes" id="UP000828390"/>
    </source>
</evidence>
<dbReference type="OrthoDB" id="412814at2759"/>
<evidence type="ECO:0000256" key="17">
    <source>
        <dbReference type="ARBA" id="ARBA00045966"/>
    </source>
</evidence>
<evidence type="ECO:0000256" key="6">
    <source>
        <dbReference type="ARBA" id="ARBA00014190"/>
    </source>
</evidence>
<dbReference type="EC" id="3.4.11.1" evidence="4"/>
<dbReference type="PRINTS" id="PR00481">
    <property type="entry name" value="LAMNOPPTDASE"/>
</dbReference>
<evidence type="ECO:0000256" key="15">
    <source>
        <dbReference type="ARBA" id="ARBA00031564"/>
    </source>
</evidence>
<keyword evidence="7" id="KW-0031">Aminopeptidase</keyword>
<evidence type="ECO:0000256" key="18">
    <source>
        <dbReference type="ARBA" id="ARBA00047881"/>
    </source>
</evidence>
<comment type="caution">
    <text evidence="21">The sequence shown here is derived from an EMBL/GenBank/DDBJ whole genome shotgun (WGS) entry which is preliminary data.</text>
</comment>
<evidence type="ECO:0000256" key="19">
    <source>
        <dbReference type="ARBA" id="ARBA00049107"/>
    </source>
</evidence>
<dbReference type="GO" id="GO:0030145">
    <property type="term" value="F:manganese ion binding"/>
    <property type="evidence" value="ECO:0007669"/>
    <property type="project" value="InterPro"/>
</dbReference>
<evidence type="ECO:0000256" key="16">
    <source>
        <dbReference type="ARBA" id="ARBA00033172"/>
    </source>
</evidence>
<accession>A0A9D4IYI9</accession>
<evidence type="ECO:0000256" key="8">
    <source>
        <dbReference type="ARBA" id="ARBA00022670"/>
    </source>
</evidence>
<evidence type="ECO:0000256" key="2">
    <source>
        <dbReference type="ARBA" id="ARBA00001585"/>
    </source>
</evidence>
<dbReference type="EC" id="3.4.13.23" evidence="11"/>
<protein>
    <recommendedName>
        <fullName evidence="6">Cytosol aminopeptidase</fullName>
        <ecNumber evidence="4">3.4.11.1</ecNumber>
        <ecNumber evidence="5">3.4.11.5</ecNumber>
        <ecNumber evidence="11">3.4.13.23</ecNumber>
    </recommendedName>
    <alternativeName>
        <fullName evidence="14">Cysteinylglycine-S-conjugate dipeptidase</fullName>
    </alternativeName>
    <alternativeName>
        <fullName evidence="15">Leucine aminopeptidase 3</fullName>
    </alternativeName>
    <alternativeName>
        <fullName evidence="16">Leucyl aminopeptidase</fullName>
    </alternativeName>
    <alternativeName>
        <fullName evidence="13">Proline aminopeptidase</fullName>
    </alternativeName>
    <alternativeName>
        <fullName evidence="12">Prolyl aminopeptidase</fullName>
    </alternativeName>
</protein>
<evidence type="ECO:0000256" key="13">
    <source>
        <dbReference type="ARBA" id="ARBA00030930"/>
    </source>
</evidence>
<dbReference type="CDD" id="cd00433">
    <property type="entry name" value="Peptidase_M17"/>
    <property type="match status" value="1"/>
</dbReference>
<dbReference type="InterPro" id="IPR008283">
    <property type="entry name" value="Peptidase_M17_N"/>
</dbReference>
<dbReference type="InterPro" id="IPR000819">
    <property type="entry name" value="Peptidase_M17_C"/>
</dbReference>
<dbReference type="GO" id="GO:0070006">
    <property type="term" value="F:metalloaminopeptidase activity"/>
    <property type="evidence" value="ECO:0007669"/>
    <property type="project" value="InterPro"/>
</dbReference>
<sequence>MNKGLVLGVYEPETKDGAIDVTSSPSAAHFNSLSEGQLAKVLQVAGRDLKAGSSRTLFSVIPGYDTTAICCLGKKGAKFNEAEQIEEGWDNIRAAVAGGVRALRSVGEVELEVDPCLMAEAAAEGGYLALFEYDELKDPEKRKKPVNLTCLTSHVGSSEVGSVDRIKALWARGKAKAEGQNFARHLMEMPSNKLTPRLFAEKVQEKFSGRQNVKVVVRDKKWIEGEKMNSFLAVAQGSNEPPYFLEVVYKHPHCKMDKPLALVGKGITFDSGGISIKPSANMDLMRADMGGGACILGSILAADNMELNTYLHAFIPMTDNMPSGHAIKPGDVVTARSGKTIQIDNTDAEGRLILADALNYAETVNPLLILDMATLTGAIDVALGAAVTGVYATNTDTFNILQKAGTRTGDRVWRMPLLKHYTKQVTDSKLADLNNIGKAGRSGGSCTAAAFLKEFVTHSDWMHLDIAGVMENKDDVPYLNKGMAGRPTRTIIEFIEMVSKSEGSH</sequence>
<comment type="function">
    <text evidence="17">Cytosolic metallopeptidase that catalyzes the removal of unsubstituted N-terminal hydrophobic amino acids from various peptides. The presence of Zn(2+) ions is essential for the peptidase activity, and the association with other cofactors can modulate the substrate spectificity of the enzyme. For instance, in the presence of Mn(2+), it displays a specific Cys-Gly hydrolyzing activity of Cys-Gly-S-conjugates. Involved in the metabolism of glutathione and in the degradation of glutathione S-conjugates, which may play a role in the control of the cell redox status.</text>
</comment>
<comment type="similarity">
    <text evidence="3">Belongs to the peptidase M17 family.</text>
</comment>
<keyword evidence="9" id="KW-0378">Hydrolase</keyword>
<comment type="catalytic activity">
    <reaction evidence="19">
        <text>L-cysteinylglycine + H2O = L-cysteine + glycine</text>
        <dbReference type="Rhea" id="RHEA:28783"/>
        <dbReference type="ChEBI" id="CHEBI:15377"/>
        <dbReference type="ChEBI" id="CHEBI:35235"/>
        <dbReference type="ChEBI" id="CHEBI:57305"/>
        <dbReference type="ChEBI" id="CHEBI:61694"/>
    </reaction>
    <physiologicalReaction direction="left-to-right" evidence="19">
        <dbReference type="Rhea" id="RHEA:28784"/>
    </physiologicalReaction>
</comment>
<evidence type="ECO:0000256" key="11">
    <source>
        <dbReference type="ARBA" id="ARBA00023625"/>
    </source>
</evidence>
<evidence type="ECO:0000256" key="14">
    <source>
        <dbReference type="ARBA" id="ARBA00030997"/>
    </source>
</evidence>
<evidence type="ECO:0000259" key="20">
    <source>
        <dbReference type="PROSITE" id="PS00631"/>
    </source>
</evidence>
<gene>
    <name evidence="21" type="ORF">DPMN_167154</name>
</gene>
<keyword evidence="22" id="KW-1185">Reference proteome</keyword>
<dbReference type="InterPro" id="IPR011356">
    <property type="entry name" value="Leucine_aapep/pepB"/>
</dbReference>
<comment type="catalytic activity">
    <reaction evidence="18">
        <text>S-benzyl-L-cysteinylglycine + H2O = S-benzyl-L-cysteine + glycine</text>
        <dbReference type="Rhea" id="RHEA:62568"/>
        <dbReference type="ChEBI" id="CHEBI:15377"/>
        <dbReference type="ChEBI" id="CHEBI:57305"/>
        <dbReference type="ChEBI" id="CHEBI:145802"/>
        <dbReference type="ChEBI" id="CHEBI:145803"/>
    </reaction>
    <physiologicalReaction direction="left-to-right" evidence="18">
        <dbReference type="Rhea" id="RHEA:62569"/>
    </physiologicalReaction>
</comment>
<dbReference type="HAMAP" id="MF_00181">
    <property type="entry name" value="Cytosol_peptidase_M17"/>
    <property type="match status" value="1"/>
</dbReference>
<comment type="catalytic activity">
    <reaction evidence="1">
        <text>Release of an N-terminal amino acid, Xaa-|-Yaa-, in which Xaa is preferably Leu, but may be other amino acids including Pro although not Arg or Lys, and Yaa may be Pro. Amino acid amides and methyl esters are also readily hydrolyzed, but rates on arylamides are exceedingly low.</text>
        <dbReference type="EC" id="3.4.11.1"/>
    </reaction>
</comment>
<evidence type="ECO:0000256" key="3">
    <source>
        <dbReference type="ARBA" id="ARBA00009528"/>
    </source>
</evidence>
<reference evidence="21" key="2">
    <citation type="submission" date="2020-11" db="EMBL/GenBank/DDBJ databases">
        <authorList>
            <person name="McCartney M.A."/>
            <person name="Auch B."/>
            <person name="Kono T."/>
            <person name="Mallez S."/>
            <person name="Becker A."/>
            <person name="Gohl D.M."/>
            <person name="Silverstein K.A.T."/>
            <person name="Koren S."/>
            <person name="Bechman K.B."/>
            <person name="Herman A."/>
            <person name="Abrahante J.E."/>
            <person name="Garbe J."/>
        </authorList>
    </citation>
    <scope>NUCLEOTIDE SEQUENCE</scope>
    <source>
        <strain evidence="21">Duluth1</strain>
        <tissue evidence="21">Whole animal</tissue>
    </source>
</reference>
<dbReference type="Gene3D" id="3.40.630.10">
    <property type="entry name" value="Zn peptidases"/>
    <property type="match status" value="1"/>
</dbReference>
<dbReference type="GO" id="GO:0006508">
    <property type="term" value="P:proteolysis"/>
    <property type="evidence" value="ECO:0007669"/>
    <property type="project" value="UniProtKB-KW"/>
</dbReference>
<dbReference type="PROSITE" id="PS00631">
    <property type="entry name" value="CYTOSOL_AP"/>
    <property type="match status" value="1"/>
</dbReference>
<dbReference type="AlphaFoldDB" id="A0A9D4IYI9"/>
<comment type="catalytic activity">
    <reaction evidence="10">
        <text>an S-substituted L-cysteinylglycine + H2O = an S-substituted L-cysteine + glycine</text>
        <dbReference type="Rhea" id="RHEA:60444"/>
        <dbReference type="ChEBI" id="CHEBI:15377"/>
        <dbReference type="ChEBI" id="CHEBI:57305"/>
        <dbReference type="ChEBI" id="CHEBI:58717"/>
        <dbReference type="ChEBI" id="CHEBI:143103"/>
        <dbReference type="EC" id="3.4.13.23"/>
    </reaction>
    <physiologicalReaction direction="left-to-right" evidence="10">
        <dbReference type="Rhea" id="RHEA:60445"/>
    </physiologicalReaction>
</comment>
<name>A0A9D4IYI9_DREPO</name>
<dbReference type="SUPFAM" id="SSF52949">
    <property type="entry name" value="Macro domain-like"/>
    <property type="match status" value="1"/>
</dbReference>
<dbReference type="EC" id="3.4.11.5" evidence="5"/>
<evidence type="ECO:0000256" key="1">
    <source>
        <dbReference type="ARBA" id="ARBA00000135"/>
    </source>
</evidence>
<reference evidence="21" key="1">
    <citation type="journal article" date="2019" name="bioRxiv">
        <title>The Genome of the Zebra Mussel, Dreissena polymorpha: A Resource for Invasive Species Research.</title>
        <authorList>
            <person name="McCartney M.A."/>
            <person name="Auch B."/>
            <person name="Kono T."/>
            <person name="Mallez S."/>
            <person name="Zhang Y."/>
            <person name="Obille A."/>
            <person name="Becker A."/>
            <person name="Abrahante J.E."/>
            <person name="Garbe J."/>
            <person name="Badalamenti J.P."/>
            <person name="Herman A."/>
            <person name="Mangelson H."/>
            <person name="Liachko I."/>
            <person name="Sullivan S."/>
            <person name="Sone E.D."/>
            <person name="Koren S."/>
            <person name="Silverstein K.A.T."/>
            <person name="Beckman K.B."/>
            <person name="Gohl D.M."/>
        </authorList>
    </citation>
    <scope>NUCLEOTIDE SEQUENCE</scope>
    <source>
        <strain evidence="21">Duluth1</strain>
        <tissue evidence="21">Whole animal</tissue>
    </source>
</reference>
<evidence type="ECO:0000256" key="7">
    <source>
        <dbReference type="ARBA" id="ARBA00022438"/>
    </source>
</evidence>
<dbReference type="GO" id="GO:0005737">
    <property type="term" value="C:cytoplasm"/>
    <property type="evidence" value="ECO:0007669"/>
    <property type="project" value="InterPro"/>
</dbReference>
<dbReference type="EMBL" id="JAIWYP010000008">
    <property type="protein sequence ID" value="KAH3788988.1"/>
    <property type="molecule type" value="Genomic_DNA"/>
</dbReference>
<dbReference type="PANTHER" id="PTHR11963:SF23">
    <property type="entry name" value="CYTOSOL AMINOPEPTIDASE"/>
    <property type="match status" value="1"/>
</dbReference>
<evidence type="ECO:0000313" key="21">
    <source>
        <dbReference type="EMBL" id="KAH3788988.1"/>
    </source>
</evidence>
<dbReference type="Gene3D" id="3.40.220.10">
    <property type="entry name" value="Leucine Aminopeptidase, subunit E, domain 1"/>
    <property type="match status" value="1"/>
</dbReference>
<dbReference type="Proteomes" id="UP000828390">
    <property type="component" value="Unassembled WGS sequence"/>
</dbReference>
<dbReference type="InterPro" id="IPR023042">
    <property type="entry name" value="Peptidase_M17_leu_NH2_pept"/>
</dbReference>
<dbReference type="SUPFAM" id="SSF53187">
    <property type="entry name" value="Zn-dependent exopeptidases"/>
    <property type="match status" value="1"/>
</dbReference>
<dbReference type="InterPro" id="IPR043472">
    <property type="entry name" value="Macro_dom-like"/>
</dbReference>
<organism evidence="21 22">
    <name type="scientific">Dreissena polymorpha</name>
    <name type="common">Zebra mussel</name>
    <name type="synonym">Mytilus polymorpha</name>
    <dbReference type="NCBI Taxonomy" id="45954"/>
    <lineage>
        <taxon>Eukaryota</taxon>
        <taxon>Metazoa</taxon>
        <taxon>Spiralia</taxon>
        <taxon>Lophotrochozoa</taxon>
        <taxon>Mollusca</taxon>
        <taxon>Bivalvia</taxon>
        <taxon>Autobranchia</taxon>
        <taxon>Heteroconchia</taxon>
        <taxon>Euheterodonta</taxon>
        <taxon>Imparidentia</taxon>
        <taxon>Neoheterodontei</taxon>
        <taxon>Myida</taxon>
        <taxon>Dreissenoidea</taxon>
        <taxon>Dreissenidae</taxon>
        <taxon>Dreissena</taxon>
    </lineage>
</organism>
<comment type="catalytic activity">
    <reaction evidence="2">
        <text>Release of N-terminal proline from a peptide.</text>
        <dbReference type="EC" id="3.4.11.5"/>
    </reaction>
</comment>
<evidence type="ECO:0000256" key="9">
    <source>
        <dbReference type="ARBA" id="ARBA00022801"/>
    </source>
</evidence>
<feature type="domain" description="Cytosol aminopeptidase" evidence="20">
    <location>
        <begin position="345"/>
        <end position="352"/>
    </location>
</feature>
<evidence type="ECO:0000256" key="10">
    <source>
        <dbReference type="ARBA" id="ARBA00023511"/>
    </source>
</evidence>
<dbReference type="Pfam" id="PF00883">
    <property type="entry name" value="Peptidase_M17"/>
    <property type="match status" value="1"/>
</dbReference>
<evidence type="ECO:0000256" key="12">
    <source>
        <dbReference type="ARBA" id="ARBA00029605"/>
    </source>
</evidence>
<dbReference type="PANTHER" id="PTHR11963">
    <property type="entry name" value="LEUCINE AMINOPEPTIDASE-RELATED"/>
    <property type="match status" value="1"/>
</dbReference>
<dbReference type="Pfam" id="PF02789">
    <property type="entry name" value="Peptidase_M17_N"/>
    <property type="match status" value="1"/>
</dbReference>